<reference evidence="2 3" key="1">
    <citation type="submission" date="2007-03" db="EMBL/GenBank/DDBJ databases">
        <authorList>
            <person name="Fulton L."/>
            <person name="Clifton S."/>
            <person name="Fulton B."/>
            <person name="Xu J."/>
            <person name="Minx P."/>
            <person name="Pepin K.H."/>
            <person name="Johnson M."/>
            <person name="Thiruvilangam P."/>
            <person name="Bhonagiri V."/>
            <person name="Nash W.E."/>
            <person name="Mardis E.R."/>
            <person name="Wilson R.K."/>
        </authorList>
    </citation>
    <scope>NUCLEOTIDE SEQUENCE [LARGE SCALE GENOMIC DNA]</scope>
    <source>
        <strain evidence="2 3">ATCC 29174</strain>
    </source>
</reference>
<dbReference type="Proteomes" id="UP000006002">
    <property type="component" value="Unassembled WGS sequence"/>
</dbReference>
<keyword evidence="1" id="KW-0812">Transmembrane</keyword>
<proteinExistence type="predicted"/>
<protein>
    <submittedName>
        <fullName evidence="2">Uncharacterized protein</fullName>
    </submittedName>
</protein>
<name>A5ZXL7_9FIRM</name>
<evidence type="ECO:0000256" key="1">
    <source>
        <dbReference type="SAM" id="Phobius"/>
    </source>
</evidence>
<organism evidence="2 3">
    <name type="scientific">Blautia obeum ATCC 29174</name>
    <dbReference type="NCBI Taxonomy" id="411459"/>
    <lineage>
        <taxon>Bacteria</taxon>
        <taxon>Bacillati</taxon>
        <taxon>Bacillota</taxon>
        <taxon>Clostridia</taxon>
        <taxon>Lachnospirales</taxon>
        <taxon>Lachnospiraceae</taxon>
        <taxon>Blautia</taxon>
    </lineage>
</organism>
<keyword evidence="1" id="KW-1133">Transmembrane helix</keyword>
<evidence type="ECO:0000313" key="3">
    <source>
        <dbReference type="Proteomes" id="UP000006002"/>
    </source>
</evidence>
<feature type="transmembrane region" description="Helical" evidence="1">
    <location>
        <begin position="25"/>
        <end position="47"/>
    </location>
</feature>
<dbReference type="AlphaFoldDB" id="A5ZXL7"/>
<keyword evidence="1" id="KW-0472">Membrane</keyword>
<reference evidence="2 3" key="2">
    <citation type="submission" date="2007-04" db="EMBL/GenBank/DDBJ databases">
        <title>Draft genome sequence of Ruminococcus obeum (ATCC 29174).</title>
        <authorList>
            <person name="Sudarsanam P."/>
            <person name="Ley R."/>
            <person name="Guruge J."/>
            <person name="Turnbaugh P.J."/>
            <person name="Mahowald M."/>
            <person name="Liep D."/>
            <person name="Gordon J."/>
        </authorList>
    </citation>
    <scope>NUCLEOTIDE SEQUENCE [LARGE SCALE GENOMIC DNA]</scope>
    <source>
        <strain evidence="2 3">ATCC 29174</strain>
    </source>
</reference>
<dbReference type="EMBL" id="AAVO02000026">
    <property type="protein sequence ID" value="EDM85620.1"/>
    <property type="molecule type" value="Genomic_DNA"/>
</dbReference>
<evidence type="ECO:0000313" key="2">
    <source>
        <dbReference type="EMBL" id="EDM85620.1"/>
    </source>
</evidence>
<gene>
    <name evidence="2" type="ORF">RUMOBE_03771</name>
</gene>
<comment type="caution">
    <text evidence="2">The sequence shown here is derived from an EMBL/GenBank/DDBJ whole genome shotgun (WGS) entry which is preliminary data.</text>
</comment>
<dbReference type="HOGENOM" id="CLU_2714304_0_0_9"/>
<accession>A5ZXL7</accession>
<sequence>MIFKQIAFTAQFWIVPSPSAFFQKFLYIFIYFNAAFCKQYFFHLLLLQIKSKFFGKQNSESIANQRITSYFI</sequence>